<dbReference type="EMBL" id="GEDG01005976">
    <property type="protein sequence ID" value="JAP32492.1"/>
    <property type="molecule type" value="Transcribed_RNA"/>
</dbReference>
<evidence type="ECO:0000313" key="1">
    <source>
        <dbReference type="EMBL" id="JAP32492.1"/>
    </source>
</evidence>
<proteinExistence type="predicted"/>
<protein>
    <submittedName>
        <fullName evidence="1">Putative ovule protein</fullName>
    </submittedName>
</protein>
<name>A0A0V0IIM1_SOLCH</name>
<accession>A0A0V0IIM1</accession>
<sequence length="72" mass="8670">MFGKRELQTQEGKYSSIEKRVSSYSFLTRLIRTAYFLLLKNLRDSEEPQFSFYILHRFCLSKVQLEPLLDFL</sequence>
<dbReference type="AlphaFoldDB" id="A0A0V0IIM1"/>
<reference evidence="1" key="1">
    <citation type="submission" date="2015-12" db="EMBL/GenBank/DDBJ databases">
        <title>Gene expression during late stages of embryo sac development: a critical building block for successful pollen-pistil interactions.</title>
        <authorList>
            <person name="Liu Y."/>
            <person name="Joly V."/>
            <person name="Sabar M."/>
            <person name="Matton D.P."/>
        </authorList>
    </citation>
    <scope>NUCLEOTIDE SEQUENCE</scope>
</reference>
<organism evidence="1">
    <name type="scientific">Solanum chacoense</name>
    <name type="common">Chaco potato</name>
    <dbReference type="NCBI Taxonomy" id="4108"/>
    <lineage>
        <taxon>Eukaryota</taxon>
        <taxon>Viridiplantae</taxon>
        <taxon>Streptophyta</taxon>
        <taxon>Embryophyta</taxon>
        <taxon>Tracheophyta</taxon>
        <taxon>Spermatophyta</taxon>
        <taxon>Magnoliopsida</taxon>
        <taxon>eudicotyledons</taxon>
        <taxon>Gunneridae</taxon>
        <taxon>Pentapetalae</taxon>
        <taxon>asterids</taxon>
        <taxon>lamiids</taxon>
        <taxon>Solanales</taxon>
        <taxon>Solanaceae</taxon>
        <taxon>Solanoideae</taxon>
        <taxon>Solaneae</taxon>
        <taxon>Solanum</taxon>
    </lineage>
</organism>